<dbReference type="InterPro" id="IPR050228">
    <property type="entry name" value="Carboxylesterase_BioH"/>
</dbReference>
<reference evidence="2 3" key="1">
    <citation type="submission" date="2020-11" db="EMBL/GenBank/DDBJ databases">
        <authorList>
            <person name="Kim M.K."/>
        </authorList>
    </citation>
    <scope>NUCLEOTIDE SEQUENCE [LARGE SCALE GENOMIC DNA]</scope>
    <source>
        <strain evidence="2 3">BT662</strain>
    </source>
</reference>
<dbReference type="InterPro" id="IPR029058">
    <property type="entry name" value="AB_hydrolase_fold"/>
</dbReference>
<feature type="domain" description="AB hydrolase-1" evidence="1">
    <location>
        <begin position="9"/>
        <end position="244"/>
    </location>
</feature>
<evidence type="ECO:0000313" key="3">
    <source>
        <dbReference type="Proteomes" id="UP000618931"/>
    </source>
</evidence>
<dbReference type="PANTHER" id="PTHR43194:SF5">
    <property type="entry name" value="PIMELOYL-[ACYL-CARRIER PROTEIN] METHYL ESTER ESTERASE"/>
    <property type="match status" value="1"/>
</dbReference>
<accession>A0ABS0I2W3</accession>
<dbReference type="SUPFAM" id="SSF53474">
    <property type="entry name" value="alpha/beta-Hydrolases"/>
    <property type="match status" value="1"/>
</dbReference>
<keyword evidence="2" id="KW-0378">Hydrolase</keyword>
<dbReference type="PANTHER" id="PTHR43194">
    <property type="entry name" value="HYDROLASE ALPHA/BETA FOLD FAMILY"/>
    <property type="match status" value="1"/>
</dbReference>
<dbReference type="RefSeq" id="WP_196292740.1">
    <property type="nucleotide sequence ID" value="NZ_JADQDM010000003.1"/>
</dbReference>
<name>A0ABS0I2W3_9BACT</name>
<keyword evidence="3" id="KW-1185">Reference proteome</keyword>
<gene>
    <name evidence="2" type="ORF">I2H31_09255</name>
</gene>
<evidence type="ECO:0000259" key="1">
    <source>
        <dbReference type="Pfam" id="PF12697"/>
    </source>
</evidence>
<dbReference type="GO" id="GO:0016787">
    <property type="term" value="F:hydrolase activity"/>
    <property type="evidence" value="ECO:0007669"/>
    <property type="project" value="UniProtKB-KW"/>
</dbReference>
<sequence>MQTSPSRTIVFITGAFVSSTCWNQWKAFFEEHGYTCLVPAWPFKDAPVLTLRNRQPDSRVASVRLAQLTEYFADLVARLPEKPILIGHSMGGLLTQLLLQRELAAAGVAIHSVAPQGVITFKWSFYRSVWGPLGYFTPVEESFLMSFKQWRYAFVNGMTPAEQRAAYRDFAVPESKHVSRDGLTAAAKVDFAKPHAPLLFLAGSTDHIIPASLNYSNYKRYKHAGSVTAYRELPGRNHFVLGQPGWREDALCVLAWLAQLVEVEPTTKSRTIELVSQSN</sequence>
<dbReference type="Proteomes" id="UP000618931">
    <property type="component" value="Unassembled WGS sequence"/>
</dbReference>
<dbReference type="Gene3D" id="3.40.50.1820">
    <property type="entry name" value="alpha/beta hydrolase"/>
    <property type="match status" value="1"/>
</dbReference>
<dbReference type="Pfam" id="PF12697">
    <property type="entry name" value="Abhydrolase_6"/>
    <property type="match status" value="1"/>
</dbReference>
<evidence type="ECO:0000313" key="2">
    <source>
        <dbReference type="EMBL" id="MBF9221291.1"/>
    </source>
</evidence>
<dbReference type="InterPro" id="IPR000073">
    <property type="entry name" value="AB_hydrolase_1"/>
</dbReference>
<organism evidence="2 3">
    <name type="scientific">Hymenobacter ruricola</name>
    <dbReference type="NCBI Taxonomy" id="2791023"/>
    <lineage>
        <taxon>Bacteria</taxon>
        <taxon>Pseudomonadati</taxon>
        <taxon>Bacteroidota</taxon>
        <taxon>Cytophagia</taxon>
        <taxon>Cytophagales</taxon>
        <taxon>Hymenobacteraceae</taxon>
        <taxon>Hymenobacter</taxon>
    </lineage>
</organism>
<protein>
    <submittedName>
        <fullName evidence="2">Alpha/beta hydrolase</fullName>
    </submittedName>
</protein>
<comment type="caution">
    <text evidence="2">The sequence shown here is derived from an EMBL/GenBank/DDBJ whole genome shotgun (WGS) entry which is preliminary data.</text>
</comment>
<dbReference type="EMBL" id="JADQDM010000003">
    <property type="protein sequence ID" value="MBF9221291.1"/>
    <property type="molecule type" value="Genomic_DNA"/>
</dbReference>
<proteinExistence type="predicted"/>